<sequence length="53" mass="5965">MAQTSPIDSSFCPVPRSGSKTKRMGKYGNDAKEKTWKRNSELKYACVSHSLRT</sequence>
<evidence type="ECO:0000256" key="1">
    <source>
        <dbReference type="SAM" id="MobiDB-lite"/>
    </source>
</evidence>
<accession>A0A1R3KQV4</accession>
<proteinExistence type="predicted"/>
<dbReference type="Proteomes" id="UP000187203">
    <property type="component" value="Unassembled WGS sequence"/>
</dbReference>
<evidence type="ECO:0000313" key="2">
    <source>
        <dbReference type="EMBL" id="OMP09465.1"/>
    </source>
</evidence>
<feature type="region of interest" description="Disordered" evidence="1">
    <location>
        <begin position="1"/>
        <end position="32"/>
    </location>
</feature>
<dbReference type="EMBL" id="AWUE01012351">
    <property type="protein sequence ID" value="OMP09465.1"/>
    <property type="molecule type" value="Genomic_DNA"/>
</dbReference>
<dbReference type="AlphaFoldDB" id="A0A1R3KQV4"/>
<gene>
    <name evidence="2" type="ORF">COLO4_05442</name>
</gene>
<protein>
    <submittedName>
        <fullName evidence="2">Uncharacterized protein</fullName>
    </submittedName>
</protein>
<reference evidence="3" key="1">
    <citation type="submission" date="2013-09" db="EMBL/GenBank/DDBJ databases">
        <title>Corchorus olitorius genome sequencing.</title>
        <authorList>
            <person name="Alam M."/>
            <person name="Haque M.S."/>
            <person name="Islam M.S."/>
            <person name="Emdad E.M."/>
            <person name="Islam M.M."/>
            <person name="Ahmed B."/>
            <person name="Halim A."/>
            <person name="Hossen Q.M.M."/>
            <person name="Hossain M.Z."/>
            <person name="Ahmed R."/>
            <person name="Khan M.M."/>
            <person name="Islam R."/>
            <person name="Rashid M.M."/>
            <person name="Khan S.A."/>
            <person name="Rahman M.S."/>
            <person name="Alam M."/>
            <person name="Yahiya A.S."/>
            <person name="Khan M.S."/>
            <person name="Azam M.S."/>
            <person name="Haque T."/>
            <person name="Lashkar M.Z.H."/>
            <person name="Akhand A.I."/>
            <person name="Morshed G."/>
            <person name="Roy S."/>
            <person name="Uddin K.S."/>
            <person name="Rabeya T."/>
            <person name="Hossain A.S."/>
            <person name="Chowdhury A."/>
            <person name="Snigdha A.R."/>
            <person name="Mortoza M.S."/>
            <person name="Matin S.A."/>
            <person name="Hoque S.M.E."/>
            <person name="Islam M.K."/>
            <person name="Roy D.K."/>
            <person name="Haider R."/>
            <person name="Moosa M.M."/>
            <person name="Elias S.M."/>
            <person name="Hasan A.M."/>
            <person name="Jahan S."/>
            <person name="Shafiuddin M."/>
            <person name="Mahmood N."/>
            <person name="Shommy N.S."/>
        </authorList>
    </citation>
    <scope>NUCLEOTIDE SEQUENCE [LARGE SCALE GENOMIC DNA]</scope>
    <source>
        <strain evidence="3">cv. O-4</strain>
    </source>
</reference>
<name>A0A1R3KQV4_9ROSI</name>
<organism evidence="2 3">
    <name type="scientific">Corchorus olitorius</name>
    <dbReference type="NCBI Taxonomy" id="93759"/>
    <lineage>
        <taxon>Eukaryota</taxon>
        <taxon>Viridiplantae</taxon>
        <taxon>Streptophyta</taxon>
        <taxon>Embryophyta</taxon>
        <taxon>Tracheophyta</taxon>
        <taxon>Spermatophyta</taxon>
        <taxon>Magnoliopsida</taxon>
        <taxon>eudicotyledons</taxon>
        <taxon>Gunneridae</taxon>
        <taxon>Pentapetalae</taxon>
        <taxon>rosids</taxon>
        <taxon>malvids</taxon>
        <taxon>Malvales</taxon>
        <taxon>Malvaceae</taxon>
        <taxon>Grewioideae</taxon>
        <taxon>Apeibeae</taxon>
        <taxon>Corchorus</taxon>
    </lineage>
</organism>
<keyword evidence="3" id="KW-1185">Reference proteome</keyword>
<comment type="caution">
    <text evidence="2">The sequence shown here is derived from an EMBL/GenBank/DDBJ whole genome shotgun (WGS) entry which is preliminary data.</text>
</comment>
<evidence type="ECO:0000313" key="3">
    <source>
        <dbReference type="Proteomes" id="UP000187203"/>
    </source>
</evidence>